<evidence type="ECO:0000313" key="2">
    <source>
        <dbReference type="EMBL" id="VDL58324.1"/>
    </source>
</evidence>
<protein>
    <submittedName>
        <fullName evidence="4">Periphilin-1</fullName>
    </submittedName>
</protein>
<proteinExistence type="predicted"/>
<evidence type="ECO:0000313" key="3">
    <source>
        <dbReference type="Proteomes" id="UP000274504"/>
    </source>
</evidence>
<dbReference type="STRING" id="6216.A0A0R3SM43"/>
<evidence type="ECO:0000313" key="4">
    <source>
        <dbReference type="WBParaSite" id="HDID_0000600801-mRNA-1"/>
    </source>
</evidence>
<reference evidence="4" key="1">
    <citation type="submission" date="2017-02" db="UniProtKB">
        <authorList>
            <consortium name="WormBaseParasite"/>
        </authorList>
    </citation>
    <scope>IDENTIFICATION</scope>
</reference>
<feature type="region of interest" description="Disordered" evidence="1">
    <location>
        <begin position="158"/>
        <end position="177"/>
    </location>
</feature>
<accession>A0A0R3SM43</accession>
<name>A0A0R3SM43_HYMDI</name>
<dbReference type="Proteomes" id="UP000274504">
    <property type="component" value="Unassembled WGS sequence"/>
</dbReference>
<dbReference type="AlphaFoldDB" id="A0A0R3SM43"/>
<dbReference type="WBParaSite" id="HDID_0000600801-mRNA-1">
    <property type="protein sequence ID" value="HDID_0000600801-mRNA-1"/>
    <property type="gene ID" value="HDID_0000600801"/>
</dbReference>
<sequence length="219" mass="25440">MDAERSDNADSADDDPGIVQVYAGNVVGVVKTSSPTSDALDSAEALLRERQLQKHQYSDSRYQPQASSQFRHETWSIGHPPSYCSSRHPNEGMYHAHSYHNYRHRYDFEGPGSNLRYMRSQYYYPRRSRSGRNLRATRSMSDENDWFGARGQFSRFPYSTESTESEHQPPSGPLFASAKSTVDLRGEDMYRRGRYICRWHRSSPLRQYTNSRVSMMRRS</sequence>
<dbReference type="OrthoDB" id="4158657at2759"/>
<organism evidence="4">
    <name type="scientific">Hymenolepis diminuta</name>
    <name type="common">Rat tapeworm</name>
    <dbReference type="NCBI Taxonomy" id="6216"/>
    <lineage>
        <taxon>Eukaryota</taxon>
        <taxon>Metazoa</taxon>
        <taxon>Spiralia</taxon>
        <taxon>Lophotrochozoa</taxon>
        <taxon>Platyhelminthes</taxon>
        <taxon>Cestoda</taxon>
        <taxon>Eucestoda</taxon>
        <taxon>Cyclophyllidea</taxon>
        <taxon>Hymenolepididae</taxon>
        <taxon>Hymenolepis</taxon>
    </lineage>
</organism>
<reference evidence="2 3" key="2">
    <citation type="submission" date="2018-11" db="EMBL/GenBank/DDBJ databases">
        <authorList>
            <consortium name="Pathogen Informatics"/>
        </authorList>
    </citation>
    <scope>NUCLEOTIDE SEQUENCE [LARGE SCALE GENOMIC DNA]</scope>
</reference>
<dbReference type="EMBL" id="UYSG01003947">
    <property type="protein sequence ID" value="VDL58324.1"/>
    <property type="molecule type" value="Genomic_DNA"/>
</dbReference>
<gene>
    <name evidence="2" type="ORF">HDID_LOCUS6006</name>
</gene>
<evidence type="ECO:0000256" key="1">
    <source>
        <dbReference type="SAM" id="MobiDB-lite"/>
    </source>
</evidence>